<dbReference type="SUPFAM" id="SSF56935">
    <property type="entry name" value="Porins"/>
    <property type="match status" value="1"/>
</dbReference>
<evidence type="ECO:0000259" key="10">
    <source>
        <dbReference type="Pfam" id="PF00593"/>
    </source>
</evidence>
<dbReference type="InterPro" id="IPR023996">
    <property type="entry name" value="TonB-dep_OMP_SusC/RagA"/>
</dbReference>
<reference evidence="12" key="1">
    <citation type="submission" date="2022-10" db="EMBL/GenBank/DDBJ databases">
        <title>Chryseobacterium sp. nov., a novel bacterial species.</title>
        <authorList>
            <person name="Cao Y."/>
        </authorList>
    </citation>
    <scope>NUCLEOTIDE SEQUENCE</scope>
    <source>
        <strain evidence="12">CCTCC AB2015118</strain>
    </source>
</reference>
<evidence type="ECO:0000256" key="2">
    <source>
        <dbReference type="ARBA" id="ARBA00022448"/>
    </source>
</evidence>
<evidence type="ECO:0000256" key="4">
    <source>
        <dbReference type="ARBA" id="ARBA00022692"/>
    </source>
</evidence>
<keyword evidence="4 8" id="KW-0812">Transmembrane</keyword>
<evidence type="ECO:0000313" key="12">
    <source>
        <dbReference type="EMBL" id="MCX8524696.1"/>
    </source>
</evidence>
<comment type="similarity">
    <text evidence="8 9">Belongs to the TonB-dependent receptor family.</text>
</comment>
<keyword evidence="5 9" id="KW-0798">TonB box</keyword>
<gene>
    <name evidence="12" type="ORF">OF897_12305</name>
</gene>
<evidence type="ECO:0000256" key="3">
    <source>
        <dbReference type="ARBA" id="ARBA00022452"/>
    </source>
</evidence>
<dbReference type="InterPro" id="IPR039426">
    <property type="entry name" value="TonB-dep_rcpt-like"/>
</dbReference>
<dbReference type="InterPro" id="IPR023997">
    <property type="entry name" value="TonB-dep_OMP_SusC/RagA_CS"/>
</dbReference>
<dbReference type="SUPFAM" id="SSF49464">
    <property type="entry name" value="Carboxypeptidase regulatory domain-like"/>
    <property type="match status" value="1"/>
</dbReference>
<dbReference type="EMBL" id="JAOVZW010000013">
    <property type="protein sequence ID" value="MCX8524696.1"/>
    <property type="molecule type" value="Genomic_DNA"/>
</dbReference>
<sequence length="1009" mass="111381">MKKNFCSLSHIQLAFGFTLLASGVAIGQMRVITGTVTDNTNNKPISGVSIFQEGSDTVATTNSSGIYRVQVSGENPVLVFKHPDYPERKVSLGDRVTIDVSLGKGNGNENEKAIEEVVLNAGYYKVKDRERTGSISKVSAKDIGNQPVNNVLSAVQGRMTGVNITQNSGVAGGGYDIQIRGRNSLRTLQNSGSDGNQPLYVIDGVPIGSAVNANFSATVIPFKSINPLNNINPNDIESIEILKDADATAIYGSRGANGVILVTTKKGKRGNPTVLLNATYGMSKVARRLEMMDRDQYLSMRRQAFANAGISSYPVTAYDVNGKWNRSRYTDWQKELIGNWADQRTVQLSVSGGGERSSFLISAQNSDQSTVFPADFGYKTNLFNSNFTFESENKKFSLTSSNSFSALANNVVQSDLTNLALNLSPVAPALFTPSGELNWEDNTFTNPLASLNGSYKNKTYQLNQNLNLGYEFFTGFSLKLNTGINYQTLEEFLLKPNTIFNPSLGRTSNDSSSSRSKNDIFTYIVEPQLNWMKSWGDHELNVLVGTSFQQTLNKSSSITGTGFASNALLENLAAATNKNIPADIRNEYRYASIFGRVNYQYKNRYIVNITGRRDGSSRFGVNNRFADFGAVGAAWLFTKEDFLKDAKWLSFGKLRGSIGTTGSDFIGDYQYLDTYTISNNPYNGSAGLYPSRLYNPNFSWEKTTKLEAALELGFLRDRIFLTSAYYRNRSSNQLVGIPLPGTTGFTSIQANLDATVENSGWEFQLTASPIKATDWKWQTSFNISFPKSELISFPGLEGSTYANTFVVGMPTNIVKLYNYEGINPATGQYVFTDYNKDGKITSPDDAQAVRDLGTKYFGGWQNDLRFKNLSLSFLFQFVKQNNFNYYRNMPNPGVLLNIPEAFTNVWSPDNPGGIIMPYDPGTTAVVNTLNNNLRNSTATVSDASFIRLKNVQLNYSIPLQGSFVKEATFFVQGQNLLTITNYFGLDPEFVLSGYLPPLKTYSFGVQVKF</sequence>
<keyword evidence="13" id="KW-1185">Reference proteome</keyword>
<dbReference type="RefSeq" id="WP_267265980.1">
    <property type="nucleotide sequence ID" value="NZ_JAOVZW010000013.1"/>
</dbReference>
<feature type="domain" description="TonB-dependent receptor plug" evidence="11">
    <location>
        <begin position="129"/>
        <end position="259"/>
    </location>
</feature>
<evidence type="ECO:0000256" key="6">
    <source>
        <dbReference type="ARBA" id="ARBA00023136"/>
    </source>
</evidence>
<protein>
    <submittedName>
        <fullName evidence="12">SusC/RagA family TonB-linked outer membrane protein</fullName>
    </submittedName>
</protein>
<dbReference type="Pfam" id="PF07715">
    <property type="entry name" value="Plug"/>
    <property type="match status" value="1"/>
</dbReference>
<dbReference type="Proteomes" id="UP001073122">
    <property type="component" value="Unassembled WGS sequence"/>
</dbReference>
<keyword evidence="2 8" id="KW-0813">Transport</keyword>
<evidence type="ECO:0000313" key="13">
    <source>
        <dbReference type="Proteomes" id="UP001073122"/>
    </source>
</evidence>
<dbReference type="NCBIfam" id="TIGR04057">
    <property type="entry name" value="SusC_RagA_signa"/>
    <property type="match status" value="1"/>
</dbReference>
<dbReference type="Gene3D" id="2.40.170.20">
    <property type="entry name" value="TonB-dependent receptor, beta-barrel domain"/>
    <property type="match status" value="1"/>
</dbReference>
<evidence type="ECO:0000256" key="8">
    <source>
        <dbReference type="PROSITE-ProRule" id="PRU01360"/>
    </source>
</evidence>
<feature type="domain" description="TonB-dependent receptor-like beta-barrel" evidence="10">
    <location>
        <begin position="437"/>
        <end position="871"/>
    </location>
</feature>
<evidence type="ECO:0000256" key="7">
    <source>
        <dbReference type="ARBA" id="ARBA00023237"/>
    </source>
</evidence>
<comment type="subcellular location">
    <subcellularLocation>
        <location evidence="1 8">Cell outer membrane</location>
        <topology evidence="1 8">Multi-pass membrane protein</topology>
    </subcellularLocation>
</comment>
<dbReference type="InterPro" id="IPR000531">
    <property type="entry name" value="Beta-barrel_TonB"/>
</dbReference>
<proteinExistence type="inferred from homology"/>
<dbReference type="Pfam" id="PF00593">
    <property type="entry name" value="TonB_dep_Rec_b-barrel"/>
    <property type="match status" value="1"/>
</dbReference>
<dbReference type="Gene3D" id="2.60.40.1120">
    <property type="entry name" value="Carboxypeptidase-like, regulatory domain"/>
    <property type="match status" value="1"/>
</dbReference>
<name>A0ABT3XTJ4_9FLAO</name>
<evidence type="ECO:0000259" key="11">
    <source>
        <dbReference type="Pfam" id="PF07715"/>
    </source>
</evidence>
<keyword evidence="3 8" id="KW-1134">Transmembrane beta strand</keyword>
<evidence type="ECO:0000256" key="9">
    <source>
        <dbReference type="RuleBase" id="RU003357"/>
    </source>
</evidence>
<keyword evidence="7 8" id="KW-0998">Cell outer membrane</keyword>
<dbReference type="InterPro" id="IPR036942">
    <property type="entry name" value="Beta-barrel_TonB_sf"/>
</dbReference>
<dbReference type="NCBIfam" id="TIGR04056">
    <property type="entry name" value="OMP_RagA_SusC"/>
    <property type="match status" value="1"/>
</dbReference>
<dbReference type="Gene3D" id="2.170.130.10">
    <property type="entry name" value="TonB-dependent receptor, plug domain"/>
    <property type="match status" value="1"/>
</dbReference>
<dbReference type="Pfam" id="PF13715">
    <property type="entry name" value="CarbopepD_reg_2"/>
    <property type="match status" value="1"/>
</dbReference>
<dbReference type="PROSITE" id="PS52016">
    <property type="entry name" value="TONB_DEPENDENT_REC_3"/>
    <property type="match status" value="1"/>
</dbReference>
<evidence type="ECO:0000256" key="1">
    <source>
        <dbReference type="ARBA" id="ARBA00004571"/>
    </source>
</evidence>
<accession>A0ABT3XTJ4</accession>
<keyword evidence="6 8" id="KW-0472">Membrane</keyword>
<dbReference type="InterPro" id="IPR037066">
    <property type="entry name" value="Plug_dom_sf"/>
</dbReference>
<organism evidence="12 13">
    <name type="scientific">Chryseobacterium formosus</name>
    <dbReference type="NCBI Taxonomy" id="1537363"/>
    <lineage>
        <taxon>Bacteria</taxon>
        <taxon>Pseudomonadati</taxon>
        <taxon>Bacteroidota</taxon>
        <taxon>Flavobacteriia</taxon>
        <taxon>Flavobacteriales</taxon>
        <taxon>Weeksellaceae</taxon>
        <taxon>Chryseobacterium group</taxon>
        <taxon>Chryseobacterium</taxon>
    </lineage>
</organism>
<dbReference type="InterPro" id="IPR008969">
    <property type="entry name" value="CarboxyPept-like_regulatory"/>
</dbReference>
<comment type="caution">
    <text evidence="12">The sequence shown here is derived from an EMBL/GenBank/DDBJ whole genome shotgun (WGS) entry which is preliminary data.</text>
</comment>
<evidence type="ECO:0000256" key="5">
    <source>
        <dbReference type="ARBA" id="ARBA00023077"/>
    </source>
</evidence>
<dbReference type="InterPro" id="IPR012910">
    <property type="entry name" value="Plug_dom"/>
</dbReference>